<dbReference type="Proteomes" id="UP000831701">
    <property type="component" value="Chromosome 7"/>
</dbReference>
<feature type="non-terminal residue" evidence="1">
    <location>
        <position position="1"/>
    </location>
</feature>
<reference evidence="1" key="1">
    <citation type="submission" date="2022-04" db="EMBL/GenBank/DDBJ databases">
        <title>Jade perch genome.</title>
        <authorList>
            <person name="Chao B."/>
        </authorList>
    </citation>
    <scope>NUCLEOTIDE SEQUENCE</scope>
    <source>
        <strain evidence="1">CB-2022</strain>
    </source>
</reference>
<comment type="caution">
    <text evidence="1">The sequence shown here is derived from an EMBL/GenBank/DDBJ whole genome shotgun (WGS) entry which is preliminary data.</text>
</comment>
<evidence type="ECO:0000313" key="1">
    <source>
        <dbReference type="EMBL" id="KAI3369591.1"/>
    </source>
</evidence>
<keyword evidence="2" id="KW-1185">Reference proteome</keyword>
<accession>A0ACB8WPD4</accession>
<dbReference type="EMBL" id="CM041537">
    <property type="protein sequence ID" value="KAI3369591.1"/>
    <property type="molecule type" value="Genomic_DNA"/>
</dbReference>
<protein>
    <submittedName>
        <fullName evidence="1">Uncharacterized protein</fullName>
    </submittedName>
</protein>
<gene>
    <name evidence="1" type="ORF">L3Q82_024475</name>
</gene>
<name>A0ACB8WPD4_9TELE</name>
<organism evidence="1 2">
    <name type="scientific">Scortum barcoo</name>
    <name type="common">barcoo grunter</name>
    <dbReference type="NCBI Taxonomy" id="214431"/>
    <lineage>
        <taxon>Eukaryota</taxon>
        <taxon>Metazoa</taxon>
        <taxon>Chordata</taxon>
        <taxon>Craniata</taxon>
        <taxon>Vertebrata</taxon>
        <taxon>Euteleostomi</taxon>
        <taxon>Actinopterygii</taxon>
        <taxon>Neopterygii</taxon>
        <taxon>Teleostei</taxon>
        <taxon>Neoteleostei</taxon>
        <taxon>Acanthomorphata</taxon>
        <taxon>Eupercaria</taxon>
        <taxon>Centrarchiformes</taxon>
        <taxon>Terapontoidei</taxon>
        <taxon>Terapontidae</taxon>
        <taxon>Scortum</taxon>
    </lineage>
</organism>
<sequence>PPKLTNLLETRYGLTQRHSGLCCAPKKKDSLKQKRLAPWFNSATRKLKQTTRQLERIWRSTKEEDSRLAWKEKCRAFKRCAPKTCRLVFPGFPEVVREQSLQLVLWNQFPEA</sequence>
<evidence type="ECO:0000313" key="2">
    <source>
        <dbReference type="Proteomes" id="UP000831701"/>
    </source>
</evidence>
<proteinExistence type="predicted"/>